<feature type="compositionally biased region" description="Low complexity" evidence="1">
    <location>
        <begin position="301"/>
        <end position="311"/>
    </location>
</feature>
<dbReference type="PANTHER" id="PTHR44144">
    <property type="entry name" value="DNAJ HOMOLOG SUBFAMILY C MEMBER 9"/>
    <property type="match status" value="1"/>
</dbReference>
<dbReference type="Pfam" id="PF23302">
    <property type="entry name" value="HTH_DNAJC9"/>
    <property type="match status" value="1"/>
</dbReference>
<dbReference type="InterPro" id="IPR018253">
    <property type="entry name" value="DnaJ_domain_CS"/>
</dbReference>
<dbReference type="PRINTS" id="PR00625">
    <property type="entry name" value="JDOMAIN"/>
</dbReference>
<feature type="domain" description="J" evidence="2">
    <location>
        <begin position="98"/>
        <end position="169"/>
    </location>
</feature>
<dbReference type="EMBL" id="JADGIZ020000044">
    <property type="protein sequence ID" value="KAL2913624.1"/>
    <property type="molecule type" value="Genomic_DNA"/>
</dbReference>
<dbReference type="InterPro" id="IPR001623">
    <property type="entry name" value="DnaJ_domain"/>
</dbReference>
<feature type="compositionally biased region" description="Basic and acidic residues" evidence="1">
    <location>
        <begin position="462"/>
        <end position="473"/>
    </location>
</feature>
<accession>A0ABR4N293</accession>
<dbReference type="InterPro" id="IPR036869">
    <property type="entry name" value="J_dom_sf"/>
</dbReference>
<dbReference type="PROSITE" id="PS00636">
    <property type="entry name" value="DNAJ_1"/>
    <property type="match status" value="1"/>
</dbReference>
<dbReference type="Pfam" id="PF00226">
    <property type="entry name" value="DnaJ"/>
    <property type="match status" value="1"/>
</dbReference>
<sequence length="512" mass="55422">MTDRTAGAAADAAPTGAAAVDGPKPAGPAARKARARASATRAAAKRSHAAARKAPGGRSSLEDIAVSSADDADDADDAGSVSGDDTGEHTEPEQSPDALYNLLSVPRLATTEEIRKAYRRQALKCHPDKLPADSSDAEIEAAKDAFQELSRAYAVLSDPLRRKRYDATGSVNESILDMKDDGVTWDDYFRELWSGVVNEASIGEFKVKYQCKWPHLLLRALEDEERRDVLAAYLRTKGCLLSIIDVVPLSTIDDIERFKVIIQSAIDSGEVEHFKRFPQVSPRELARRRSQLKREAKEVEAAQAAGASGDSSSKKSRGKRQESSGSGSEASLAALIKARNAERLDDVIDKITQKYAPKPRGRPRKRPEPSAPAPQAAGESSSKKRRLRDAPLRPDQAGRSRSEHVEDVSQSDPRTGAVQDPARDTAANHGVADDNTHSPMFSAPIVLANPDGASSASNIQHSDVEVDAENHAEESDEPITELRIKKSGKAINPPTRESLNANDDRRGRRSRK</sequence>
<dbReference type="PROSITE" id="PS50076">
    <property type="entry name" value="DNAJ_2"/>
    <property type="match status" value="1"/>
</dbReference>
<dbReference type="Gene3D" id="1.10.287.110">
    <property type="entry name" value="DnaJ domain"/>
    <property type="match status" value="1"/>
</dbReference>
<dbReference type="CDD" id="cd06257">
    <property type="entry name" value="DnaJ"/>
    <property type="match status" value="1"/>
</dbReference>
<reference evidence="3 4" key="1">
    <citation type="submission" date="2023-09" db="EMBL/GenBank/DDBJ databases">
        <title>Pangenome analysis of Batrachochytrium dendrobatidis and related Chytrids.</title>
        <authorList>
            <person name="Yacoub M.N."/>
            <person name="Stajich J.E."/>
            <person name="James T.Y."/>
        </authorList>
    </citation>
    <scope>NUCLEOTIDE SEQUENCE [LARGE SCALE GENOMIC DNA]</scope>
    <source>
        <strain evidence="3 4">JEL0888</strain>
    </source>
</reference>
<feature type="compositionally biased region" description="Basic and acidic residues" evidence="1">
    <location>
        <begin position="285"/>
        <end position="300"/>
    </location>
</feature>
<evidence type="ECO:0000313" key="4">
    <source>
        <dbReference type="Proteomes" id="UP001527925"/>
    </source>
</evidence>
<dbReference type="PANTHER" id="PTHR44144:SF1">
    <property type="entry name" value="DNAJ HOMOLOG SUBFAMILY C MEMBER 9"/>
    <property type="match status" value="1"/>
</dbReference>
<feature type="region of interest" description="Disordered" evidence="1">
    <location>
        <begin position="348"/>
        <end position="512"/>
    </location>
</feature>
<keyword evidence="4" id="KW-1185">Reference proteome</keyword>
<evidence type="ECO:0000256" key="1">
    <source>
        <dbReference type="SAM" id="MobiDB-lite"/>
    </source>
</evidence>
<gene>
    <name evidence="3" type="ORF">HK105_206926</name>
</gene>
<dbReference type="SMART" id="SM00271">
    <property type="entry name" value="DnaJ"/>
    <property type="match status" value="1"/>
</dbReference>
<dbReference type="SUPFAM" id="SSF46565">
    <property type="entry name" value="Chaperone J-domain"/>
    <property type="match status" value="1"/>
</dbReference>
<feature type="compositionally biased region" description="Low complexity" evidence="1">
    <location>
        <begin position="1"/>
        <end position="42"/>
    </location>
</feature>
<dbReference type="InterPro" id="IPR052594">
    <property type="entry name" value="J_domain-containing_protein"/>
</dbReference>
<comment type="caution">
    <text evidence="3">The sequence shown here is derived from an EMBL/GenBank/DDBJ whole genome shotgun (WGS) entry which is preliminary data.</text>
</comment>
<name>A0ABR4N293_9FUNG</name>
<protein>
    <recommendedName>
        <fullName evidence="2">J domain-containing protein</fullName>
    </recommendedName>
</protein>
<dbReference type="InterPro" id="IPR056453">
    <property type="entry name" value="HTH_DNAJC9"/>
</dbReference>
<feature type="region of interest" description="Disordered" evidence="1">
    <location>
        <begin position="285"/>
        <end position="331"/>
    </location>
</feature>
<evidence type="ECO:0000259" key="2">
    <source>
        <dbReference type="PROSITE" id="PS50076"/>
    </source>
</evidence>
<feature type="compositionally biased region" description="Basic and acidic residues" evidence="1">
    <location>
        <begin position="388"/>
        <end position="407"/>
    </location>
</feature>
<dbReference type="Proteomes" id="UP001527925">
    <property type="component" value="Unassembled WGS sequence"/>
</dbReference>
<proteinExistence type="predicted"/>
<feature type="compositionally biased region" description="Polar residues" evidence="1">
    <location>
        <begin position="452"/>
        <end position="461"/>
    </location>
</feature>
<feature type="region of interest" description="Disordered" evidence="1">
    <location>
        <begin position="1"/>
        <end position="101"/>
    </location>
</feature>
<organism evidence="3 4">
    <name type="scientific">Polyrhizophydium stewartii</name>
    <dbReference type="NCBI Taxonomy" id="2732419"/>
    <lineage>
        <taxon>Eukaryota</taxon>
        <taxon>Fungi</taxon>
        <taxon>Fungi incertae sedis</taxon>
        <taxon>Chytridiomycota</taxon>
        <taxon>Chytridiomycota incertae sedis</taxon>
        <taxon>Chytridiomycetes</taxon>
        <taxon>Rhizophydiales</taxon>
        <taxon>Rhizophydiales incertae sedis</taxon>
        <taxon>Polyrhizophydium</taxon>
    </lineage>
</organism>
<evidence type="ECO:0000313" key="3">
    <source>
        <dbReference type="EMBL" id="KAL2913624.1"/>
    </source>
</evidence>